<proteinExistence type="predicted"/>
<gene>
    <name evidence="2" type="ORF">Sradi_3601700</name>
</gene>
<organism evidence="2">
    <name type="scientific">Sesamum radiatum</name>
    <name type="common">Black benniseed</name>
    <dbReference type="NCBI Taxonomy" id="300843"/>
    <lineage>
        <taxon>Eukaryota</taxon>
        <taxon>Viridiplantae</taxon>
        <taxon>Streptophyta</taxon>
        <taxon>Embryophyta</taxon>
        <taxon>Tracheophyta</taxon>
        <taxon>Spermatophyta</taxon>
        <taxon>Magnoliopsida</taxon>
        <taxon>eudicotyledons</taxon>
        <taxon>Gunneridae</taxon>
        <taxon>Pentapetalae</taxon>
        <taxon>asterids</taxon>
        <taxon>lamiids</taxon>
        <taxon>Lamiales</taxon>
        <taxon>Pedaliaceae</taxon>
        <taxon>Sesamum</taxon>
    </lineage>
</organism>
<accession>A0AAW2QGW1</accession>
<reference evidence="2" key="1">
    <citation type="submission" date="2020-06" db="EMBL/GenBank/DDBJ databases">
        <authorList>
            <person name="Li T."/>
            <person name="Hu X."/>
            <person name="Zhang T."/>
            <person name="Song X."/>
            <person name="Zhang H."/>
            <person name="Dai N."/>
            <person name="Sheng W."/>
            <person name="Hou X."/>
            <person name="Wei L."/>
        </authorList>
    </citation>
    <scope>NUCLEOTIDE SEQUENCE</scope>
    <source>
        <strain evidence="2">G02</strain>
        <tissue evidence="2">Leaf</tissue>
    </source>
</reference>
<dbReference type="AlphaFoldDB" id="A0AAW2QGW1"/>
<name>A0AAW2QGW1_SESRA</name>
<comment type="caution">
    <text evidence="2">The sequence shown here is derived from an EMBL/GenBank/DDBJ whole genome shotgun (WGS) entry which is preliminary data.</text>
</comment>
<sequence length="67" mass="7730">MGTLSYRREFSWKIPAIQQISRRLPGPPVTHRPYKWSQGRPSPSARKFYFDYRTLGPTPSPGCEPHG</sequence>
<reference evidence="2" key="2">
    <citation type="journal article" date="2024" name="Plant">
        <title>Genomic evolution and insights into agronomic trait innovations of Sesamum species.</title>
        <authorList>
            <person name="Miao H."/>
            <person name="Wang L."/>
            <person name="Qu L."/>
            <person name="Liu H."/>
            <person name="Sun Y."/>
            <person name="Le M."/>
            <person name="Wang Q."/>
            <person name="Wei S."/>
            <person name="Zheng Y."/>
            <person name="Lin W."/>
            <person name="Duan Y."/>
            <person name="Cao H."/>
            <person name="Xiong S."/>
            <person name="Wang X."/>
            <person name="Wei L."/>
            <person name="Li C."/>
            <person name="Ma Q."/>
            <person name="Ju M."/>
            <person name="Zhao R."/>
            <person name="Li G."/>
            <person name="Mu C."/>
            <person name="Tian Q."/>
            <person name="Mei H."/>
            <person name="Zhang T."/>
            <person name="Gao T."/>
            <person name="Zhang H."/>
        </authorList>
    </citation>
    <scope>NUCLEOTIDE SEQUENCE</scope>
    <source>
        <strain evidence="2">G02</strain>
    </source>
</reference>
<evidence type="ECO:0000313" key="2">
    <source>
        <dbReference type="EMBL" id="KAL0367116.1"/>
    </source>
</evidence>
<evidence type="ECO:0000256" key="1">
    <source>
        <dbReference type="SAM" id="MobiDB-lite"/>
    </source>
</evidence>
<protein>
    <submittedName>
        <fullName evidence="2">Uncharacterized protein</fullName>
    </submittedName>
</protein>
<feature type="region of interest" description="Disordered" evidence="1">
    <location>
        <begin position="23"/>
        <end position="44"/>
    </location>
</feature>
<dbReference type="EMBL" id="JACGWJ010000015">
    <property type="protein sequence ID" value="KAL0367116.1"/>
    <property type="molecule type" value="Genomic_DNA"/>
</dbReference>